<dbReference type="InterPro" id="IPR029277">
    <property type="entry name" value="SVWC_dom"/>
</dbReference>
<dbReference type="InterPro" id="IPR001007">
    <property type="entry name" value="VWF_dom"/>
</dbReference>
<feature type="compositionally biased region" description="Low complexity" evidence="4">
    <location>
        <begin position="153"/>
        <end position="181"/>
    </location>
</feature>
<feature type="signal peptide" evidence="5">
    <location>
        <begin position="1"/>
        <end position="19"/>
    </location>
</feature>
<evidence type="ECO:0000256" key="3">
    <source>
        <dbReference type="ARBA" id="ARBA00022729"/>
    </source>
</evidence>
<dbReference type="Gene3D" id="2.10.70.10">
    <property type="entry name" value="Complement Module, domain 1"/>
    <property type="match status" value="1"/>
</dbReference>
<accession>A0AAJ7SEB2</accession>
<dbReference type="PANTHER" id="PTHR46698:SF3">
    <property type="entry name" value="TENECTIN ISOFORM 1-RELATED"/>
    <property type="match status" value="1"/>
</dbReference>
<evidence type="ECO:0000256" key="5">
    <source>
        <dbReference type="SAM" id="SignalP"/>
    </source>
</evidence>
<feature type="domain" description="VWFC" evidence="6">
    <location>
        <begin position="188"/>
        <end position="252"/>
    </location>
</feature>
<dbReference type="GeneID" id="108864147"/>
<feature type="compositionally biased region" description="Basic and acidic residues" evidence="4">
    <location>
        <begin position="908"/>
        <end position="918"/>
    </location>
</feature>
<gene>
    <name evidence="8" type="primary">LOC108864147</name>
</gene>
<evidence type="ECO:0000256" key="2">
    <source>
        <dbReference type="ARBA" id="ARBA00022525"/>
    </source>
</evidence>
<feature type="compositionally biased region" description="Low complexity" evidence="4">
    <location>
        <begin position="981"/>
        <end position="1010"/>
    </location>
</feature>
<proteinExistence type="predicted"/>
<dbReference type="SUPFAM" id="SSF57603">
    <property type="entry name" value="FnI-like domain"/>
    <property type="match status" value="3"/>
</dbReference>
<feature type="compositionally biased region" description="Basic and acidic residues" evidence="4">
    <location>
        <begin position="48"/>
        <end position="59"/>
    </location>
</feature>
<dbReference type="RefSeq" id="XP_028967102.1">
    <property type="nucleotide sequence ID" value="XM_029111269.1"/>
</dbReference>
<feature type="domain" description="VWFC" evidence="6">
    <location>
        <begin position="1211"/>
        <end position="1273"/>
    </location>
</feature>
<feature type="compositionally biased region" description="Polar residues" evidence="4">
    <location>
        <begin position="257"/>
        <end position="271"/>
    </location>
</feature>
<feature type="region of interest" description="Disordered" evidence="4">
    <location>
        <begin position="903"/>
        <end position="1036"/>
    </location>
</feature>
<feature type="region of interest" description="Disordered" evidence="4">
    <location>
        <begin position="39"/>
        <end position="62"/>
    </location>
</feature>
<feature type="region of interest" description="Disordered" evidence="4">
    <location>
        <begin position="142"/>
        <end position="202"/>
    </location>
</feature>
<feature type="compositionally biased region" description="Basic and acidic residues" evidence="4">
    <location>
        <begin position="142"/>
        <end position="152"/>
    </location>
</feature>
<evidence type="ECO:0000313" key="8">
    <source>
        <dbReference type="RefSeq" id="XP_028967102.1"/>
    </source>
</evidence>
<dbReference type="KEGG" id="goe:108864147"/>
<name>A0AAJ7SEB2_9ACAR</name>
<feature type="compositionally biased region" description="Basic and acidic residues" evidence="4">
    <location>
        <begin position="563"/>
        <end position="572"/>
    </location>
</feature>
<feature type="region of interest" description="Disordered" evidence="4">
    <location>
        <begin position="1359"/>
        <end position="1379"/>
    </location>
</feature>
<evidence type="ECO:0000259" key="6">
    <source>
        <dbReference type="PROSITE" id="PS50184"/>
    </source>
</evidence>
<dbReference type="PANTHER" id="PTHR46698">
    <property type="entry name" value="CROSSVEINLESS 2"/>
    <property type="match status" value="1"/>
</dbReference>
<dbReference type="PROSITE" id="PS50184">
    <property type="entry name" value="VWFC_2"/>
    <property type="match status" value="3"/>
</dbReference>
<evidence type="ECO:0000313" key="7">
    <source>
        <dbReference type="Proteomes" id="UP000694867"/>
    </source>
</evidence>
<sequence>MILNTVLVMLIAAVTASLAVPLSRTTDQLHNTAKVPFIEKTPAPPQTHLERPQLVDRPEPGSLKEAPARMQLRPEPVFTGNRDDFQRPQIIYIKNSHAHEPNGRPQLPHVEGVRRRYRFDDIPDFRQGQWWNERPQISQEYERHMENKKPSEEPAVSESSVKPVIDSSPPTKKPSAPTKSPNATRRPPSCQYSGRRYEHGSPVKTPEPCLNCTCRAGVLVCYLRVCPAIISVPEGCFTARESGQCCATTVCNNASNGETSNEVNSLDTTNGSKDEETGATKAPFGLSRDSTAPEKTSTNPLIQRIAQRKRTDFLLDEHAVTLVPDEGLPGRRLDSPIVVTSSPKLASSEPAQSVAVSDGLLAKACFSEDAWFMEGSAMISRVQCEYCYCLRGRKRCVRPSCALAMPGCTPQYGSPFDCCPTNYVCKPSGSAMATTTTTTARTPMACVHDGQSYALGSVLPSEACKTCVCTQDGINCTNVECPLAAVGCTGIIPEGHCCPTEYVCDKIRNMKNETEQLKIIPDPRPGSIRETHLFRRIDGDSYEAYLTTTTSAPGAIADLLPTKGDESRDMRPEPIPSDKTPTLEKQERIRFLPNEVRLQKKPSTELPSIKQWKLASNKVIVDTDGANMTDEETAKLLYAPEIVLGSTMEPAATRATISRDEMTTSALTRAGPGPIGDSYQGGKSGAIQAESAGRPSSTFESWQNYLQPVYVPEEQVEKLDHAGSSPKENDRATASMEHIEASASDDSLDVSEPIPMTSTTVSTYAAFPDTDTKLSKYSNNNKKKSTFTVNLGSHITVAYDSAEVTTEDGITTAKNSEFNQFTESDNPFWQRPPPPATPQQQPSTKSAAPAAATSTTELPRPTPHIFTLQEKQDHMTQTESSLKLTRKQGDDITTIPGLIISTPSSLLRTDEPTKESKEPATSSAPSYIITTSDVINNEVKFHPSRRTSPAETEFSTDFGLRKTDVEPTVQSSVPSQSIYRTATSAAGTSATSSTPSTPTTASVLPTTSSAFDSRKNTAQPGASNEKPKKSFSSQRAGGNIDFAEGIKIFSTLLLSGLAKGRSDQSTVSPSSPPSLHYESVTENFPATSQYSRPAPILTTRADLSSSARSTANPSVASSQFFTTNVPLPYPAREGLGSQQKTFDSPHSSRTPLGWQTLDNHHNGQKISNKSANSQHSVVSFGANDALFLPHGHYVAANQSIPSKGNKKSSGSGCFINGVTVADGELIPKEDPCMLCRCYGGEELCTIRTCPAPPSDDCTQERPDGACCPRFTCKLDSVRAPARDIHRRIVDDGFHQPNHPKYVPHIDIMIASQNPQIGGRTVDRPNSRQEYIALEGFRRSPVSGKKLLDHEADKHRTAYPVVTQEPQRSETQAESRSDSDFTTIPTATLKVLLQHAANTLPTSTVTMSPPTEAKALSGTESPFARSLFKDMSDKHSATRENNVRFGTLSAAKHSPVLHDFVTENQSQSASSSVWNLLKVSGCNIYGKYYRVNEVVTELTERCKVCTCTAIGVHCIHTC</sequence>
<evidence type="ECO:0000256" key="1">
    <source>
        <dbReference type="ARBA" id="ARBA00004613"/>
    </source>
</evidence>
<feature type="domain" description="VWFC" evidence="6">
    <location>
        <begin position="444"/>
        <end position="505"/>
    </location>
</feature>
<protein>
    <submittedName>
        <fullName evidence="8">Mucin-5AC</fullName>
    </submittedName>
</protein>
<evidence type="ECO:0000256" key="4">
    <source>
        <dbReference type="SAM" id="MobiDB-lite"/>
    </source>
</evidence>
<feature type="region of interest" description="Disordered" evidence="4">
    <location>
        <begin position="257"/>
        <end position="298"/>
    </location>
</feature>
<comment type="subcellular location">
    <subcellularLocation>
        <location evidence="1">Secreted</location>
    </subcellularLocation>
</comment>
<dbReference type="GO" id="GO:0005576">
    <property type="term" value="C:extracellular region"/>
    <property type="evidence" value="ECO:0007669"/>
    <property type="project" value="UniProtKB-SubCell"/>
</dbReference>
<dbReference type="InterPro" id="IPR052424">
    <property type="entry name" value="Kielin_Chordin-BMP_Reg"/>
</dbReference>
<reference evidence="8" key="1">
    <citation type="submission" date="2025-08" db="UniProtKB">
        <authorList>
            <consortium name="RefSeq"/>
        </authorList>
    </citation>
    <scope>IDENTIFICATION</scope>
</reference>
<feature type="region of interest" description="Disordered" evidence="4">
    <location>
        <begin position="663"/>
        <end position="695"/>
    </location>
</feature>
<keyword evidence="3 5" id="KW-0732">Signal</keyword>
<keyword evidence="7" id="KW-1185">Reference proteome</keyword>
<feature type="compositionally biased region" description="Polar residues" evidence="4">
    <location>
        <begin position="919"/>
        <end position="935"/>
    </location>
</feature>
<feature type="compositionally biased region" description="Polar residues" evidence="4">
    <location>
        <begin position="946"/>
        <end position="955"/>
    </location>
</feature>
<organism evidence="7 8">
    <name type="scientific">Galendromus occidentalis</name>
    <name type="common">western predatory mite</name>
    <dbReference type="NCBI Taxonomy" id="34638"/>
    <lineage>
        <taxon>Eukaryota</taxon>
        <taxon>Metazoa</taxon>
        <taxon>Ecdysozoa</taxon>
        <taxon>Arthropoda</taxon>
        <taxon>Chelicerata</taxon>
        <taxon>Arachnida</taxon>
        <taxon>Acari</taxon>
        <taxon>Parasitiformes</taxon>
        <taxon>Mesostigmata</taxon>
        <taxon>Gamasina</taxon>
        <taxon>Phytoseioidea</taxon>
        <taxon>Phytoseiidae</taxon>
        <taxon>Typhlodrominae</taxon>
        <taxon>Galendromus</taxon>
    </lineage>
</organism>
<dbReference type="SMART" id="SM00214">
    <property type="entry name" value="VWC"/>
    <property type="match status" value="3"/>
</dbReference>
<feature type="compositionally biased region" description="Polar residues" evidence="4">
    <location>
        <begin position="288"/>
        <end position="298"/>
    </location>
</feature>
<feature type="region of interest" description="Disordered" evidence="4">
    <location>
        <begin position="822"/>
        <end position="887"/>
    </location>
</feature>
<feature type="region of interest" description="Disordered" evidence="4">
    <location>
        <begin position="555"/>
        <end position="581"/>
    </location>
</feature>
<feature type="compositionally biased region" description="Polar residues" evidence="4">
    <location>
        <begin position="968"/>
        <end position="980"/>
    </location>
</feature>
<dbReference type="Proteomes" id="UP000694867">
    <property type="component" value="Unplaced"/>
</dbReference>
<feature type="compositionally biased region" description="Low complexity" evidence="4">
    <location>
        <begin position="838"/>
        <end position="856"/>
    </location>
</feature>
<feature type="chain" id="PRO_5042472176" evidence="5">
    <location>
        <begin position="20"/>
        <end position="1517"/>
    </location>
</feature>
<dbReference type="SMART" id="SM01318">
    <property type="entry name" value="SVWC"/>
    <property type="match status" value="1"/>
</dbReference>
<keyword evidence="2" id="KW-0964">Secreted</keyword>
<feature type="compositionally biased region" description="Basic and acidic residues" evidence="4">
    <location>
        <begin position="1366"/>
        <end position="1378"/>
    </location>
</feature>